<gene>
    <name evidence="3" type="ORF">AT302_04315</name>
</gene>
<name>A0ABM5WFR3_9BURK</name>
<feature type="signal peptide" evidence="2">
    <location>
        <begin position="1"/>
        <end position="20"/>
    </location>
</feature>
<accession>A0ABM5WFR3</accession>
<evidence type="ECO:0000313" key="4">
    <source>
        <dbReference type="Proteomes" id="UP000060277"/>
    </source>
</evidence>
<dbReference type="Proteomes" id="UP000060277">
    <property type="component" value="Chromosome"/>
</dbReference>
<organism evidence="3 4">
    <name type="scientific">Pandoraea norimbergensis</name>
    <dbReference type="NCBI Taxonomy" id="93219"/>
    <lineage>
        <taxon>Bacteria</taxon>
        <taxon>Pseudomonadati</taxon>
        <taxon>Pseudomonadota</taxon>
        <taxon>Betaproteobacteria</taxon>
        <taxon>Burkholderiales</taxon>
        <taxon>Burkholderiaceae</taxon>
        <taxon>Pandoraea</taxon>
    </lineage>
</organism>
<keyword evidence="2" id="KW-0732">Signal</keyword>
<keyword evidence="4" id="KW-1185">Reference proteome</keyword>
<evidence type="ECO:0000256" key="1">
    <source>
        <dbReference type="SAM" id="MobiDB-lite"/>
    </source>
</evidence>
<feature type="chain" id="PRO_5046214423" evidence="2">
    <location>
        <begin position="21"/>
        <end position="263"/>
    </location>
</feature>
<reference evidence="4" key="1">
    <citation type="submission" date="2015-12" db="EMBL/GenBank/DDBJ databases">
        <title>Complete genome sequence of Pandoraea norimbergensis DSM 11628.</title>
        <authorList>
            <person name="Ee R."/>
            <person name="Lim Y.-L."/>
            <person name="Yong D."/>
            <person name="Yin W.-F."/>
            <person name="Chan K.-G."/>
        </authorList>
    </citation>
    <scope>NUCLEOTIDE SEQUENCE [LARGE SCALE GENOMIC DNA]</scope>
    <source>
        <strain evidence="4">DSM 11628</strain>
    </source>
</reference>
<protein>
    <submittedName>
        <fullName evidence="3">Uncharacterized protein</fullName>
    </submittedName>
</protein>
<dbReference type="RefSeq" id="WP_058376040.1">
    <property type="nucleotide sequence ID" value="NZ_CP013480.3"/>
</dbReference>
<dbReference type="EMBL" id="CP013480">
    <property type="protein sequence ID" value="ALS59098.1"/>
    <property type="molecule type" value="Genomic_DNA"/>
</dbReference>
<sequence>MKNVSLALLALFASIGVAHAQVPSASGTGIISNTTNVSGSAAAVAPGQSYTGASATQMSSFTLQPGSTTNTYASTQMNLVGTTQTSGSALAFNASVGGGSGGAIAQGTTSSTANGTLAFPSAHGTGTGSATSGTSNYAQAGSNEANSNASASGANFYSSIQQDVAYTGPQYNGFSVTNTTSAGGSASVDNIAATGLAALTSANINLTNIPNVNQIGAGATYNESSGFANTLHNTASSNASFGVTVKADNTSPLAVVQLPTPTH</sequence>
<evidence type="ECO:0000256" key="2">
    <source>
        <dbReference type="SAM" id="SignalP"/>
    </source>
</evidence>
<feature type="compositionally biased region" description="Low complexity" evidence="1">
    <location>
        <begin position="121"/>
        <end position="145"/>
    </location>
</feature>
<evidence type="ECO:0000313" key="3">
    <source>
        <dbReference type="EMBL" id="ALS59098.1"/>
    </source>
</evidence>
<feature type="region of interest" description="Disordered" evidence="1">
    <location>
        <begin position="115"/>
        <end position="145"/>
    </location>
</feature>
<proteinExistence type="predicted"/>